<dbReference type="AlphaFoldDB" id="A0A9P7EM99"/>
<evidence type="ECO:0000313" key="3">
    <source>
        <dbReference type="Proteomes" id="UP000807769"/>
    </source>
</evidence>
<name>A0A9P7EM99_9AGAM</name>
<keyword evidence="3" id="KW-1185">Reference proteome</keyword>
<dbReference type="GeneID" id="64626296"/>
<organism evidence="2 3">
    <name type="scientific">Suillus subaureus</name>
    <dbReference type="NCBI Taxonomy" id="48587"/>
    <lineage>
        <taxon>Eukaryota</taxon>
        <taxon>Fungi</taxon>
        <taxon>Dikarya</taxon>
        <taxon>Basidiomycota</taxon>
        <taxon>Agaricomycotina</taxon>
        <taxon>Agaricomycetes</taxon>
        <taxon>Agaricomycetidae</taxon>
        <taxon>Boletales</taxon>
        <taxon>Suillineae</taxon>
        <taxon>Suillaceae</taxon>
        <taxon>Suillus</taxon>
    </lineage>
</organism>
<dbReference type="OrthoDB" id="2633308at2759"/>
<sequence length="212" mass="23323">MTNTNVEVALEEVDEVKEGGGGGVLDNEQVVLGREHASLSHPKIHPINYINKRYGLPSAKCRSLYHRFSYPQSSEHFCPPGFREFIESANERRYSEHVPPIGSDTFNPGTLSHPATVAVDPLEAILDGSGLGALDGHDEGSSNTDEGEGPLDEIAHLKARTFQMPACRCVGTLKYQITAMPWAQHCRKRNDDQFGTACNEDIFRERLGEACA</sequence>
<protein>
    <submittedName>
        <fullName evidence="2">Uncharacterized protein</fullName>
    </submittedName>
</protein>
<proteinExistence type="predicted"/>
<evidence type="ECO:0000313" key="2">
    <source>
        <dbReference type="EMBL" id="KAG1825678.1"/>
    </source>
</evidence>
<dbReference type="EMBL" id="JABBWG010000002">
    <property type="protein sequence ID" value="KAG1825678.1"/>
    <property type="molecule type" value="Genomic_DNA"/>
</dbReference>
<reference evidence="2" key="1">
    <citation type="journal article" date="2020" name="New Phytol.">
        <title>Comparative genomics reveals dynamic genome evolution in host specialist ectomycorrhizal fungi.</title>
        <authorList>
            <person name="Lofgren L.A."/>
            <person name="Nguyen N.H."/>
            <person name="Vilgalys R."/>
            <person name="Ruytinx J."/>
            <person name="Liao H.L."/>
            <person name="Branco S."/>
            <person name="Kuo A."/>
            <person name="LaButti K."/>
            <person name="Lipzen A."/>
            <person name="Andreopoulos W."/>
            <person name="Pangilinan J."/>
            <person name="Riley R."/>
            <person name="Hundley H."/>
            <person name="Na H."/>
            <person name="Barry K."/>
            <person name="Grigoriev I.V."/>
            <person name="Stajich J.E."/>
            <person name="Kennedy P.G."/>
        </authorList>
    </citation>
    <scope>NUCLEOTIDE SEQUENCE</scope>
    <source>
        <strain evidence="2">MN1</strain>
    </source>
</reference>
<dbReference type="RefSeq" id="XP_041198931.1">
    <property type="nucleotide sequence ID" value="XM_041332279.1"/>
</dbReference>
<comment type="caution">
    <text evidence="2">The sequence shown here is derived from an EMBL/GenBank/DDBJ whole genome shotgun (WGS) entry which is preliminary data.</text>
</comment>
<evidence type="ECO:0000256" key="1">
    <source>
        <dbReference type="SAM" id="MobiDB-lite"/>
    </source>
</evidence>
<dbReference type="Proteomes" id="UP000807769">
    <property type="component" value="Unassembled WGS sequence"/>
</dbReference>
<feature type="region of interest" description="Disordered" evidence="1">
    <location>
        <begin position="131"/>
        <end position="150"/>
    </location>
</feature>
<gene>
    <name evidence="2" type="ORF">BJ212DRAFT_1295062</name>
</gene>
<accession>A0A9P7EM99</accession>